<dbReference type="PRINTS" id="PR00032">
    <property type="entry name" value="HTHARAC"/>
</dbReference>
<evidence type="ECO:0000256" key="1">
    <source>
        <dbReference type="ARBA" id="ARBA00023015"/>
    </source>
</evidence>
<dbReference type="InterPro" id="IPR018060">
    <property type="entry name" value="HTH_AraC"/>
</dbReference>
<dbReference type="SMART" id="SM00342">
    <property type="entry name" value="HTH_ARAC"/>
    <property type="match status" value="1"/>
</dbReference>
<reference evidence="5 6" key="1">
    <citation type="submission" date="2019-05" db="EMBL/GenBank/DDBJ databases">
        <authorList>
            <person name="Narsing Rao M.P."/>
            <person name="Li W.J."/>
        </authorList>
    </citation>
    <scope>NUCLEOTIDE SEQUENCE [LARGE SCALE GENOMIC DNA]</scope>
    <source>
        <strain evidence="5 6">SYSU_K30003</strain>
    </source>
</reference>
<feature type="domain" description="HTH araC/xylS-type" evidence="4">
    <location>
        <begin position="230"/>
        <end position="328"/>
    </location>
</feature>
<name>A0A5R9G599_9BACL</name>
<organism evidence="5 6">
    <name type="scientific">Paenibacillus antri</name>
    <dbReference type="NCBI Taxonomy" id="2582848"/>
    <lineage>
        <taxon>Bacteria</taxon>
        <taxon>Bacillati</taxon>
        <taxon>Bacillota</taxon>
        <taxon>Bacilli</taxon>
        <taxon>Bacillales</taxon>
        <taxon>Paenibacillaceae</taxon>
        <taxon>Paenibacillus</taxon>
    </lineage>
</organism>
<keyword evidence="1" id="KW-0805">Transcription regulation</keyword>
<dbReference type="Pfam" id="PF12833">
    <property type="entry name" value="HTH_18"/>
    <property type="match status" value="1"/>
</dbReference>
<dbReference type="Gene3D" id="1.10.10.60">
    <property type="entry name" value="Homeodomain-like"/>
    <property type="match status" value="2"/>
</dbReference>
<keyword evidence="2" id="KW-0238">DNA-binding</keyword>
<evidence type="ECO:0000256" key="3">
    <source>
        <dbReference type="ARBA" id="ARBA00023163"/>
    </source>
</evidence>
<dbReference type="InterPro" id="IPR014710">
    <property type="entry name" value="RmlC-like_jellyroll"/>
</dbReference>
<protein>
    <submittedName>
        <fullName evidence="5">Helix-turn-helix domain-containing protein</fullName>
    </submittedName>
</protein>
<accession>A0A5R9G599</accession>
<dbReference type="GO" id="GO:0043565">
    <property type="term" value="F:sequence-specific DNA binding"/>
    <property type="evidence" value="ECO:0007669"/>
    <property type="project" value="InterPro"/>
</dbReference>
<keyword evidence="3" id="KW-0804">Transcription</keyword>
<dbReference type="InterPro" id="IPR009057">
    <property type="entry name" value="Homeodomain-like_sf"/>
</dbReference>
<dbReference type="PROSITE" id="PS01124">
    <property type="entry name" value="HTH_ARAC_FAMILY_2"/>
    <property type="match status" value="1"/>
</dbReference>
<dbReference type="Gene3D" id="2.60.120.10">
    <property type="entry name" value="Jelly Rolls"/>
    <property type="match status" value="1"/>
</dbReference>
<dbReference type="SUPFAM" id="SSF46689">
    <property type="entry name" value="Homeodomain-like"/>
    <property type="match status" value="2"/>
</dbReference>
<proteinExistence type="predicted"/>
<dbReference type="EMBL" id="VCIW01000031">
    <property type="protein sequence ID" value="TLS48668.1"/>
    <property type="molecule type" value="Genomic_DNA"/>
</dbReference>
<dbReference type="Proteomes" id="UP000309676">
    <property type="component" value="Unassembled WGS sequence"/>
</dbReference>
<comment type="caution">
    <text evidence="5">The sequence shown here is derived from an EMBL/GenBank/DDBJ whole genome shotgun (WGS) entry which is preliminary data.</text>
</comment>
<dbReference type="PANTHER" id="PTHR43280">
    <property type="entry name" value="ARAC-FAMILY TRANSCRIPTIONAL REGULATOR"/>
    <property type="match status" value="1"/>
</dbReference>
<gene>
    <name evidence="5" type="ORF">FE782_29480</name>
</gene>
<sequence length="331" mass="37934">MSPILSGSIRMIMGCLRHKQGSIMTLNQEECAMSKPVTITPGTLFFKTSLPFYLNRVAESFELEFHAHDFMEIAYIDEGAGFHYVNEERMPVSKGDLFLLPIGVSHVFRPKSLRPEQPLVVYNCIYKQEQVAAELASMPGFASLARASRLLQLTPSTDDSENAPRYLRDRSGAFGELLRAMHLEFVQRRVGYVARLYALFAELAVQLERHSEPDATKPALLRERDDDPIQEAIRVADASFAEPLTAVALAERLNVSVRHFHRLFRGATGRSFTDYVQLRRIERACEWLADTRWPVQDIAGRVGYQDAKFFQRLFKKKTGHSPREYRRLHRK</sequence>
<dbReference type="GO" id="GO:0003700">
    <property type="term" value="F:DNA-binding transcription factor activity"/>
    <property type="evidence" value="ECO:0007669"/>
    <property type="project" value="InterPro"/>
</dbReference>
<dbReference type="SUPFAM" id="SSF51182">
    <property type="entry name" value="RmlC-like cupins"/>
    <property type="match status" value="1"/>
</dbReference>
<evidence type="ECO:0000313" key="5">
    <source>
        <dbReference type="EMBL" id="TLS48668.1"/>
    </source>
</evidence>
<dbReference type="AlphaFoldDB" id="A0A5R9G599"/>
<dbReference type="Pfam" id="PF02311">
    <property type="entry name" value="AraC_binding"/>
    <property type="match status" value="1"/>
</dbReference>
<evidence type="ECO:0000259" key="4">
    <source>
        <dbReference type="PROSITE" id="PS01124"/>
    </source>
</evidence>
<dbReference type="InterPro" id="IPR020449">
    <property type="entry name" value="Tscrpt_reg_AraC-type_HTH"/>
</dbReference>
<evidence type="ECO:0000313" key="6">
    <source>
        <dbReference type="Proteomes" id="UP000309676"/>
    </source>
</evidence>
<dbReference type="InterPro" id="IPR003313">
    <property type="entry name" value="AraC-bd"/>
</dbReference>
<dbReference type="PANTHER" id="PTHR43280:SF2">
    <property type="entry name" value="HTH-TYPE TRANSCRIPTIONAL REGULATOR EXSA"/>
    <property type="match status" value="1"/>
</dbReference>
<evidence type="ECO:0000256" key="2">
    <source>
        <dbReference type="ARBA" id="ARBA00023125"/>
    </source>
</evidence>
<dbReference type="InterPro" id="IPR011051">
    <property type="entry name" value="RmlC_Cupin_sf"/>
</dbReference>
<keyword evidence="6" id="KW-1185">Reference proteome</keyword>